<dbReference type="PANTHER" id="PTHR22916:SF3">
    <property type="entry name" value="UDP-GLCNAC:BETAGAL BETA-1,3-N-ACETYLGLUCOSAMINYLTRANSFERASE-LIKE PROTEIN 1"/>
    <property type="match status" value="1"/>
</dbReference>
<dbReference type="SUPFAM" id="SSF53448">
    <property type="entry name" value="Nucleotide-diphospho-sugar transferases"/>
    <property type="match status" value="1"/>
</dbReference>
<evidence type="ECO:0000256" key="1">
    <source>
        <dbReference type="ARBA" id="ARBA00006739"/>
    </source>
</evidence>
<feature type="domain" description="Glycosyltransferase 2-like" evidence="2">
    <location>
        <begin position="10"/>
        <end position="136"/>
    </location>
</feature>
<comment type="caution">
    <text evidence="3">The sequence shown here is derived from an EMBL/GenBank/DDBJ whole genome shotgun (WGS) entry which is preliminary data.</text>
</comment>
<organism evidence="3 4">
    <name type="scientific">Pseudalkalibacillus berkeleyi</name>
    <dbReference type="NCBI Taxonomy" id="1069813"/>
    <lineage>
        <taxon>Bacteria</taxon>
        <taxon>Bacillati</taxon>
        <taxon>Bacillota</taxon>
        <taxon>Bacilli</taxon>
        <taxon>Bacillales</taxon>
        <taxon>Fictibacillaceae</taxon>
        <taxon>Pseudalkalibacillus</taxon>
    </lineage>
</organism>
<dbReference type="Pfam" id="PF00535">
    <property type="entry name" value="Glycos_transf_2"/>
    <property type="match status" value="1"/>
</dbReference>
<gene>
    <name evidence="3" type="ORF">L2716_03980</name>
</gene>
<keyword evidence="4" id="KW-1185">Reference proteome</keyword>
<dbReference type="InterPro" id="IPR001173">
    <property type="entry name" value="Glyco_trans_2-like"/>
</dbReference>
<evidence type="ECO:0000313" key="3">
    <source>
        <dbReference type="EMBL" id="MCF6136877.1"/>
    </source>
</evidence>
<comment type="similarity">
    <text evidence="1">Belongs to the glycosyltransferase 2 family.</text>
</comment>
<name>A0ABS9GVP3_9BACL</name>
<dbReference type="EMBL" id="JAKIJS010000001">
    <property type="protein sequence ID" value="MCF6136877.1"/>
    <property type="molecule type" value="Genomic_DNA"/>
</dbReference>
<dbReference type="InterPro" id="IPR029044">
    <property type="entry name" value="Nucleotide-diphossugar_trans"/>
</dbReference>
<dbReference type="CDD" id="cd00761">
    <property type="entry name" value="Glyco_tranf_GTA_type"/>
    <property type="match status" value="1"/>
</dbReference>
<evidence type="ECO:0000313" key="4">
    <source>
        <dbReference type="Proteomes" id="UP001649381"/>
    </source>
</evidence>
<dbReference type="Gene3D" id="3.90.550.10">
    <property type="entry name" value="Spore Coat Polysaccharide Biosynthesis Protein SpsA, Chain A"/>
    <property type="match status" value="1"/>
</dbReference>
<accession>A0ABS9GVP3</accession>
<dbReference type="PANTHER" id="PTHR22916">
    <property type="entry name" value="GLYCOSYLTRANSFERASE"/>
    <property type="match status" value="1"/>
</dbReference>
<proteinExistence type="inferred from homology"/>
<sequence>MKYMGPSKVTVLTASYNPGHYLKEAVESVRNQTYEHWRHVIVDDASTDSSLKIIQEHLNDPRVTLVKNATNLGQSKTQNKGLAVIDTPYTLMLDSDDLLVHDAIECLLTESEKVADEVALICGKKEVFYYFDHKVLGKYVDHNELQYSDRYSFLLENYVPYPRFYRTDALKAVGGWPTDDPYEGRYLEDRRMDLRLLEKYSFHWMDRLLYRYRKHESTLTSKFDVMNEMIEWNVRDALRRWGDHYDPIFSMKNGWKVLDKLVEKGEKE</sequence>
<evidence type="ECO:0000259" key="2">
    <source>
        <dbReference type="Pfam" id="PF00535"/>
    </source>
</evidence>
<protein>
    <submittedName>
        <fullName evidence="3">Glycosyltransferase family 2 protein</fullName>
    </submittedName>
</protein>
<dbReference type="Proteomes" id="UP001649381">
    <property type="component" value="Unassembled WGS sequence"/>
</dbReference>
<reference evidence="3 4" key="1">
    <citation type="submission" date="2022-01" db="EMBL/GenBank/DDBJ databases">
        <title>Alkalihalobacillus sp. EGI L200015, a novel bacterium isolated from a salt lake sediment.</title>
        <authorList>
            <person name="Gao L."/>
            <person name="Fang B.-Z."/>
            <person name="Li W.-J."/>
        </authorList>
    </citation>
    <scope>NUCLEOTIDE SEQUENCE [LARGE SCALE GENOMIC DNA]</scope>
    <source>
        <strain evidence="3 4">KCTC 12718</strain>
    </source>
</reference>
<dbReference type="RefSeq" id="WP_236331998.1">
    <property type="nucleotide sequence ID" value="NZ_JAKIJS010000001.1"/>
</dbReference>